<dbReference type="Proteomes" id="UP000077202">
    <property type="component" value="Unassembled WGS sequence"/>
</dbReference>
<protein>
    <submittedName>
        <fullName evidence="2">Uncharacterized protein</fullName>
    </submittedName>
</protein>
<accession>A0A176VVD9</accession>
<sequence length="161" mass="17601">MQIDVPASGSMDVPVSRSRTGTLPPDELCSTHLRAVRRWSEAVGDRLTGQGRSVSRAAVHLVCLVESRLHHHHHGAHTASAVGGKGWRSLAWARDTVINEKTLWVLGDGNGHETRSEVRTESPEIRRARMAGISSIAFNVAFEVKSTKVLPRALNFPNVLT</sequence>
<gene>
    <name evidence="2" type="ORF">AXG93_4343s1520</name>
</gene>
<name>A0A176VVD9_MARPO</name>
<keyword evidence="3" id="KW-1185">Reference proteome</keyword>
<evidence type="ECO:0000313" key="3">
    <source>
        <dbReference type="Proteomes" id="UP000077202"/>
    </source>
</evidence>
<feature type="region of interest" description="Disordered" evidence="1">
    <location>
        <begin position="1"/>
        <end position="26"/>
    </location>
</feature>
<comment type="caution">
    <text evidence="2">The sequence shown here is derived from an EMBL/GenBank/DDBJ whole genome shotgun (WGS) entry which is preliminary data.</text>
</comment>
<dbReference type="AlphaFoldDB" id="A0A176VVD9"/>
<evidence type="ECO:0000256" key="1">
    <source>
        <dbReference type="SAM" id="MobiDB-lite"/>
    </source>
</evidence>
<dbReference type="EMBL" id="LVLJ01002613">
    <property type="protein sequence ID" value="OAE24383.1"/>
    <property type="molecule type" value="Genomic_DNA"/>
</dbReference>
<reference evidence="2" key="1">
    <citation type="submission" date="2016-03" db="EMBL/GenBank/DDBJ databases">
        <title>Mechanisms controlling the formation of the plant cell surface in tip-growing cells are functionally conserved among land plants.</title>
        <authorList>
            <person name="Honkanen S."/>
            <person name="Jones V.A."/>
            <person name="Morieri G."/>
            <person name="Champion C."/>
            <person name="Hetherington A.J."/>
            <person name="Kelly S."/>
            <person name="Saint-Marcoux D."/>
            <person name="Proust H."/>
            <person name="Prescott H."/>
            <person name="Dolan L."/>
        </authorList>
    </citation>
    <scope>NUCLEOTIDE SEQUENCE [LARGE SCALE GENOMIC DNA]</scope>
    <source>
        <tissue evidence="2">Whole gametophyte</tissue>
    </source>
</reference>
<proteinExistence type="predicted"/>
<organism evidence="2 3">
    <name type="scientific">Marchantia polymorpha subsp. ruderalis</name>
    <dbReference type="NCBI Taxonomy" id="1480154"/>
    <lineage>
        <taxon>Eukaryota</taxon>
        <taxon>Viridiplantae</taxon>
        <taxon>Streptophyta</taxon>
        <taxon>Embryophyta</taxon>
        <taxon>Marchantiophyta</taxon>
        <taxon>Marchantiopsida</taxon>
        <taxon>Marchantiidae</taxon>
        <taxon>Marchantiales</taxon>
        <taxon>Marchantiaceae</taxon>
        <taxon>Marchantia</taxon>
    </lineage>
</organism>
<evidence type="ECO:0000313" key="2">
    <source>
        <dbReference type="EMBL" id="OAE24383.1"/>
    </source>
</evidence>